<protein>
    <recommendedName>
        <fullName evidence="1">IFT52 GIFT domain-containing protein</fullName>
    </recommendedName>
</protein>
<evidence type="ECO:0000259" key="1">
    <source>
        <dbReference type="Pfam" id="PF23355"/>
    </source>
</evidence>
<feature type="domain" description="IFT52 GIFT" evidence="1">
    <location>
        <begin position="25"/>
        <end position="59"/>
    </location>
</feature>
<keyword evidence="3" id="KW-1185">Reference proteome</keyword>
<proteinExistence type="predicted"/>
<dbReference type="Pfam" id="PF23355">
    <property type="entry name" value="IFT52_GIFT"/>
    <property type="match status" value="1"/>
</dbReference>
<dbReference type="InterPro" id="IPR055458">
    <property type="entry name" value="IFT52_GIFT"/>
</dbReference>
<accession>A0ABN7PDB6</accession>
<reference evidence="2" key="1">
    <citation type="submission" date="2021-03" db="EMBL/GenBank/DDBJ databases">
        <authorList>
            <person name="Tran Van P."/>
        </authorList>
    </citation>
    <scope>NUCLEOTIDE SEQUENCE</scope>
</reference>
<evidence type="ECO:0000313" key="2">
    <source>
        <dbReference type="EMBL" id="CAG2064665.1"/>
    </source>
</evidence>
<dbReference type="EMBL" id="CAJPIN010036024">
    <property type="protein sequence ID" value="CAG2064665.1"/>
    <property type="molecule type" value="Genomic_DNA"/>
</dbReference>
<feature type="non-terminal residue" evidence="2">
    <location>
        <position position="1"/>
    </location>
</feature>
<feature type="non-terminal residue" evidence="2">
    <location>
        <position position="106"/>
    </location>
</feature>
<evidence type="ECO:0000313" key="3">
    <source>
        <dbReference type="Proteomes" id="UP001153148"/>
    </source>
</evidence>
<gene>
    <name evidence="2" type="ORF">TPAB3V08_LOCUS11610</name>
</gene>
<dbReference type="Proteomes" id="UP001153148">
    <property type="component" value="Unassembled WGS sequence"/>
</dbReference>
<organism evidence="2 3">
    <name type="scientific">Timema podura</name>
    <name type="common">Walking stick</name>
    <dbReference type="NCBI Taxonomy" id="61482"/>
    <lineage>
        <taxon>Eukaryota</taxon>
        <taxon>Metazoa</taxon>
        <taxon>Ecdysozoa</taxon>
        <taxon>Arthropoda</taxon>
        <taxon>Hexapoda</taxon>
        <taxon>Insecta</taxon>
        <taxon>Pterygota</taxon>
        <taxon>Neoptera</taxon>
        <taxon>Polyneoptera</taxon>
        <taxon>Phasmatodea</taxon>
        <taxon>Timematodea</taxon>
        <taxon>Timematoidea</taxon>
        <taxon>Timematidae</taxon>
        <taxon>Timema</taxon>
    </lineage>
</organism>
<sequence length="106" mass="12185">YFQLISELDHERNDFTYVAKERSNTILFNSSKNEVYKLNDSYKNLHRKLKGNWKVLICEMHVWLHSGKGGLARIASQSAYQIVASVFDTMWKGSVSIETLAGWLAS</sequence>
<comment type="caution">
    <text evidence="2">The sequence shown here is derived from an EMBL/GenBank/DDBJ whole genome shotgun (WGS) entry which is preliminary data.</text>
</comment>
<name>A0ABN7PDB6_TIMPD</name>